<organism evidence="1 2">
    <name type="scientific">Haloplanus vescus</name>
    <dbReference type="NCBI Taxonomy" id="555874"/>
    <lineage>
        <taxon>Archaea</taxon>
        <taxon>Methanobacteriati</taxon>
        <taxon>Methanobacteriota</taxon>
        <taxon>Stenosarchaea group</taxon>
        <taxon>Halobacteria</taxon>
        <taxon>Halobacteriales</taxon>
        <taxon>Haloferacaceae</taxon>
        <taxon>Haloplanus</taxon>
    </lineage>
</organism>
<evidence type="ECO:0000313" key="2">
    <source>
        <dbReference type="Proteomes" id="UP000236755"/>
    </source>
</evidence>
<dbReference type="EMBL" id="FNQT01000006">
    <property type="protein sequence ID" value="SEA36856.1"/>
    <property type="molecule type" value="Genomic_DNA"/>
</dbReference>
<proteinExistence type="predicted"/>
<dbReference type="STRING" id="555874.SAMN04488065_2861"/>
<dbReference type="AlphaFoldDB" id="A0A1H4ALM7"/>
<name>A0A1H4ALM7_9EURY</name>
<keyword evidence="2" id="KW-1185">Reference proteome</keyword>
<dbReference type="Proteomes" id="UP000236755">
    <property type="component" value="Unassembled WGS sequence"/>
</dbReference>
<sequence>MRPFGVPILINHPGDRLPIDLHGRNEDYFAEMCGEATTGNTTQISNRLPISGEINGVKYSPPF</sequence>
<protein>
    <submittedName>
        <fullName evidence="1">Uncharacterized protein</fullName>
    </submittedName>
</protein>
<evidence type="ECO:0000313" key="1">
    <source>
        <dbReference type="EMBL" id="SEA36856.1"/>
    </source>
</evidence>
<reference evidence="1 2" key="1">
    <citation type="submission" date="2016-10" db="EMBL/GenBank/DDBJ databases">
        <authorList>
            <person name="de Groot N.N."/>
        </authorList>
    </citation>
    <scope>NUCLEOTIDE SEQUENCE [LARGE SCALE GENOMIC DNA]</scope>
    <source>
        <strain evidence="1 2">CGMCC 1.8712</strain>
    </source>
</reference>
<gene>
    <name evidence="1" type="ORF">SAMN04488065_2861</name>
</gene>
<accession>A0A1H4ALM7</accession>